<feature type="non-terminal residue" evidence="1">
    <location>
        <position position="463"/>
    </location>
</feature>
<gene>
    <name evidence="1" type="ORF">IWQ57_003768</name>
</gene>
<organism evidence="1 2">
    <name type="scientific">Coemansia nantahalensis</name>
    <dbReference type="NCBI Taxonomy" id="2789366"/>
    <lineage>
        <taxon>Eukaryota</taxon>
        <taxon>Fungi</taxon>
        <taxon>Fungi incertae sedis</taxon>
        <taxon>Zoopagomycota</taxon>
        <taxon>Kickxellomycotina</taxon>
        <taxon>Kickxellomycetes</taxon>
        <taxon>Kickxellales</taxon>
        <taxon>Kickxellaceae</taxon>
        <taxon>Coemansia</taxon>
    </lineage>
</organism>
<keyword evidence="2" id="KW-1185">Reference proteome</keyword>
<accession>A0ACC1JV11</accession>
<comment type="caution">
    <text evidence="1">The sequence shown here is derived from an EMBL/GenBank/DDBJ whole genome shotgun (WGS) entry which is preliminary data.</text>
</comment>
<evidence type="ECO:0000313" key="1">
    <source>
        <dbReference type="EMBL" id="KAJ2767892.1"/>
    </source>
</evidence>
<reference evidence="1" key="1">
    <citation type="submission" date="2022-07" db="EMBL/GenBank/DDBJ databases">
        <title>Phylogenomic reconstructions and comparative analyses of Kickxellomycotina fungi.</title>
        <authorList>
            <person name="Reynolds N.K."/>
            <person name="Stajich J.E."/>
            <person name="Barry K."/>
            <person name="Grigoriev I.V."/>
            <person name="Crous P."/>
            <person name="Smith M.E."/>
        </authorList>
    </citation>
    <scope>NUCLEOTIDE SEQUENCE</scope>
    <source>
        <strain evidence="1">CBS 109366</strain>
    </source>
</reference>
<dbReference type="EMBL" id="JANBUJ010001312">
    <property type="protein sequence ID" value="KAJ2767892.1"/>
    <property type="molecule type" value="Genomic_DNA"/>
</dbReference>
<sequence>MDFVGDGADCAPGTGLGGLMKQFNRDHSLEQDRFGAAQPSTSRQAFRQALRQGTPTAVAPGVASPGPMAQAVRPPGMGAFNFADMRQQLGNAPAPHAGWAADFAHHHAAGVAPAGQAEFEQAFARSSSAAAVPLVRPAPPVAMRPFANWVEQFHRPIAHEPAATASAAPVATMGPSPMAMAFNEARMYSMMPGPGMAMPYTRPMLPMQQQQQQQQQQVGGAAQQSAESSVQERIRDDSLAQTAAQILDAVSGSANPKLKDSEFMSFMQQLAQGQATIAGDKIVASSDKGKQAEVAAAGPTWATEFEKRAEQLVSREAAGGEGTIFSEEFARGLERNWAEEFEQALDKPLAETTVGGHPDDVSVDVKLDQLSSEFAHGEASKDWLEQFKDSIEPMLSEQDREWLETQREWEGLAAAEAAYRATDPELSVYHFQRDNRYADMADGALRETVAQMLANPEAASLGD</sequence>
<protein>
    <submittedName>
        <fullName evidence="1">Uncharacterized protein</fullName>
    </submittedName>
</protein>
<dbReference type="Proteomes" id="UP001140234">
    <property type="component" value="Unassembled WGS sequence"/>
</dbReference>
<name>A0ACC1JV11_9FUNG</name>
<evidence type="ECO:0000313" key="2">
    <source>
        <dbReference type="Proteomes" id="UP001140234"/>
    </source>
</evidence>
<proteinExistence type="predicted"/>